<evidence type="ECO:0000259" key="1">
    <source>
        <dbReference type="PROSITE" id="PS50055"/>
    </source>
</evidence>
<dbReference type="Gene3D" id="3.90.190.10">
    <property type="entry name" value="Protein tyrosine phosphatase superfamily"/>
    <property type="match status" value="1"/>
</dbReference>
<dbReference type="PANTHER" id="PTHR19134:SF449">
    <property type="entry name" value="TYROSINE-PROTEIN PHOSPHATASE 1"/>
    <property type="match status" value="1"/>
</dbReference>
<proteinExistence type="predicted"/>
<dbReference type="InterPro" id="IPR000387">
    <property type="entry name" value="Tyr_Pase_dom"/>
</dbReference>
<accession>A0A6B2L7F9</accession>
<evidence type="ECO:0000259" key="2">
    <source>
        <dbReference type="PROSITE" id="PS50056"/>
    </source>
</evidence>
<dbReference type="PRINTS" id="PR00700">
    <property type="entry name" value="PRTYPHPHTASE"/>
</dbReference>
<dbReference type="SUPFAM" id="SSF52799">
    <property type="entry name" value="(Phosphotyrosine protein) phosphatases II"/>
    <property type="match status" value="1"/>
</dbReference>
<name>A0A6B2L7F9_9EUKA</name>
<dbReference type="PROSITE" id="PS50055">
    <property type="entry name" value="TYR_PHOSPHATASE_PTP"/>
    <property type="match status" value="1"/>
</dbReference>
<dbReference type="InterPro" id="IPR029021">
    <property type="entry name" value="Prot-tyrosine_phosphatase-like"/>
</dbReference>
<dbReference type="PANTHER" id="PTHR19134">
    <property type="entry name" value="RECEPTOR-TYPE TYROSINE-PROTEIN PHOSPHATASE"/>
    <property type="match status" value="1"/>
</dbReference>
<dbReference type="Pfam" id="PF00102">
    <property type="entry name" value="Y_phosphatase"/>
    <property type="match status" value="1"/>
</dbReference>
<organism evidence="3">
    <name type="scientific">Arcella intermedia</name>
    <dbReference type="NCBI Taxonomy" id="1963864"/>
    <lineage>
        <taxon>Eukaryota</taxon>
        <taxon>Amoebozoa</taxon>
        <taxon>Tubulinea</taxon>
        <taxon>Elardia</taxon>
        <taxon>Arcellinida</taxon>
        <taxon>Sphaerothecina</taxon>
        <taxon>Arcellidae</taxon>
        <taxon>Arcella</taxon>
    </lineage>
</organism>
<dbReference type="InterPro" id="IPR003595">
    <property type="entry name" value="Tyr_Pase_cat"/>
</dbReference>
<dbReference type="PROSITE" id="PS50056">
    <property type="entry name" value="TYR_PHOSPHATASE_2"/>
    <property type="match status" value="1"/>
</dbReference>
<dbReference type="InterPro" id="IPR000242">
    <property type="entry name" value="PTP_cat"/>
</dbReference>
<dbReference type="InterPro" id="IPR016130">
    <property type="entry name" value="Tyr_Pase_AS"/>
</dbReference>
<evidence type="ECO:0000313" key="3">
    <source>
        <dbReference type="EMBL" id="NDV32807.1"/>
    </source>
</evidence>
<feature type="domain" description="Tyrosine specific protein phosphatases" evidence="2">
    <location>
        <begin position="147"/>
        <end position="251"/>
    </location>
</feature>
<sequence length="361" mass="41568">MKNRYSNVLPTERTRVILEEPLTSDYINANLVSYMNSKYICTQAPLEETLNDFWLMIWEQKSPVICCLNKLVENNQIKGNCYWPKVEGKAGARNFGKIRVTLTGFLQFRDLDITLRLLKISKGTEKREIAHLAYEGWPDFGVPSNSSPIVQMIKMMEYYLNRGRSYLIDGPPTVHCSAGLGRSATFITIAILHQNPTREHPFQQLVLKSMTSTPKSLPLLPTEPLSVVARIVLTLRTQRHMNAVQTSKQYSFIYYALEKFSLSSYHIQEKLVEYHNNKDDLRAGLFCKPGLWWCNNLQLPPFHQQMQVEGKREKGRLQLNCLRKRTTATCNVSMDLSIRLEKMEGMVSVPKRGTNCLWKSV</sequence>
<dbReference type="GO" id="GO:0004725">
    <property type="term" value="F:protein tyrosine phosphatase activity"/>
    <property type="evidence" value="ECO:0007669"/>
    <property type="project" value="InterPro"/>
</dbReference>
<evidence type="ECO:0008006" key="4">
    <source>
        <dbReference type="Google" id="ProtNLM"/>
    </source>
</evidence>
<dbReference type="PROSITE" id="PS00383">
    <property type="entry name" value="TYR_PHOSPHATASE_1"/>
    <property type="match status" value="1"/>
</dbReference>
<reference evidence="3" key="1">
    <citation type="journal article" date="2020" name="J. Eukaryot. Microbiol.">
        <title>De novo Sequencing, Assembly and Annotation of the Transcriptome for the Free-Living Testate Amoeba Arcella intermedia.</title>
        <authorList>
            <person name="Ribeiro G.M."/>
            <person name="Porfirio-Sousa A.L."/>
            <person name="Maurer-Alcala X.X."/>
            <person name="Katz L.A."/>
            <person name="Lahr D.J.G."/>
        </authorList>
    </citation>
    <scope>NUCLEOTIDE SEQUENCE</scope>
</reference>
<dbReference type="SMART" id="SM00404">
    <property type="entry name" value="PTPc_motif"/>
    <property type="match status" value="1"/>
</dbReference>
<feature type="domain" description="Tyrosine-protein phosphatase" evidence="1">
    <location>
        <begin position="1"/>
        <end position="260"/>
    </location>
</feature>
<dbReference type="EMBL" id="GIBP01003838">
    <property type="protein sequence ID" value="NDV32807.1"/>
    <property type="molecule type" value="Transcribed_RNA"/>
</dbReference>
<protein>
    <recommendedName>
        <fullName evidence="4">Tyrosine-protein phosphatase domain-containing protein</fullName>
    </recommendedName>
</protein>
<dbReference type="InterPro" id="IPR050348">
    <property type="entry name" value="Protein-Tyr_Phosphatase"/>
</dbReference>
<dbReference type="SMART" id="SM00194">
    <property type="entry name" value="PTPc"/>
    <property type="match status" value="1"/>
</dbReference>
<dbReference type="AlphaFoldDB" id="A0A6B2L7F9"/>
<dbReference type="CDD" id="cd00047">
    <property type="entry name" value="PTPc"/>
    <property type="match status" value="1"/>
</dbReference>